<dbReference type="GO" id="GO:0005668">
    <property type="term" value="C:RNA polymerase transcription factor SL1 complex"/>
    <property type="evidence" value="ECO:0007669"/>
    <property type="project" value="TreeGrafter"/>
</dbReference>
<keyword evidence="5" id="KW-0863">Zinc-finger</keyword>
<keyword evidence="6" id="KW-0862">Zinc</keyword>
<comment type="subcellular location">
    <subcellularLocation>
        <location evidence="1">Nucleus</location>
        <location evidence="1">Nucleolus</location>
    </subcellularLocation>
</comment>
<feature type="region of interest" description="Disordered" evidence="12">
    <location>
        <begin position="165"/>
        <end position="185"/>
    </location>
</feature>
<dbReference type="PANTHER" id="PTHR31576:SF2">
    <property type="entry name" value="TATA BOX-BINDING PROTEIN-ASSOCIATED FACTOR RNA POLYMERASE I SUBUNIT B"/>
    <property type="match status" value="1"/>
</dbReference>
<protein>
    <recommendedName>
        <fullName evidence="3">TATA box-binding protein-associated factor RNA polymerase I subunit B</fullName>
    </recommendedName>
    <alternativeName>
        <fullName evidence="11">TATA box-binding protein-associated factor 1B</fullName>
    </alternativeName>
</protein>
<proteinExistence type="inferred from homology"/>
<accession>A0A087YCY1</accession>
<dbReference type="EMBL" id="AYCK01010426">
    <property type="status" value="NOT_ANNOTATED_CDS"/>
    <property type="molecule type" value="Genomic_DNA"/>
</dbReference>
<evidence type="ECO:0000256" key="10">
    <source>
        <dbReference type="ARBA" id="ARBA00023242"/>
    </source>
</evidence>
<dbReference type="GO" id="GO:0042790">
    <property type="term" value="P:nucleolar large rRNA transcription by RNA polymerase I"/>
    <property type="evidence" value="ECO:0007669"/>
    <property type="project" value="TreeGrafter"/>
</dbReference>
<keyword evidence="7" id="KW-0805">Transcription regulation</keyword>
<dbReference type="GO" id="GO:0001164">
    <property type="term" value="F:RNA polymerase I core promoter sequence-specific DNA binding"/>
    <property type="evidence" value="ECO:0007669"/>
    <property type="project" value="InterPro"/>
</dbReference>
<evidence type="ECO:0000256" key="4">
    <source>
        <dbReference type="ARBA" id="ARBA00022723"/>
    </source>
</evidence>
<dbReference type="Pfam" id="PF20645">
    <property type="entry name" value="Rrn7_cyclin_C"/>
    <property type="match status" value="1"/>
</dbReference>
<dbReference type="STRING" id="48698.ENSPFOP00000015884"/>
<dbReference type="CTD" id="9014"/>
<keyword evidence="8" id="KW-0238">DNA-binding</keyword>
<feature type="domain" description="Rrn7/TAF1B C-terminal cyclin" evidence="15">
    <location>
        <begin position="256"/>
        <end position="440"/>
    </location>
</feature>
<dbReference type="AlphaFoldDB" id="A0A087YCY1"/>
<evidence type="ECO:0000259" key="13">
    <source>
        <dbReference type="Pfam" id="PF11781"/>
    </source>
</evidence>
<evidence type="ECO:0000313" key="17">
    <source>
        <dbReference type="Proteomes" id="UP000028760"/>
    </source>
</evidence>
<feature type="domain" description="RRN7-type" evidence="13">
    <location>
        <begin position="8"/>
        <end position="39"/>
    </location>
</feature>
<dbReference type="Ensembl" id="ENSPFOT00000015906.2">
    <property type="protein sequence ID" value="ENSPFOP00000015884.2"/>
    <property type="gene ID" value="ENSPFOG00000015766.2"/>
</dbReference>
<evidence type="ECO:0000256" key="5">
    <source>
        <dbReference type="ARBA" id="ARBA00022771"/>
    </source>
</evidence>
<dbReference type="PANTHER" id="PTHR31576">
    <property type="entry name" value="TATA BOX-BINDING PROTEIN-ASSOCIATED FACTOR RNA POLYMERASE I SUBUNIT B"/>
    <property type="match status" value="1"/>
</dbReference>
<sequence length="598" mass="68261">MDEEDTDGYKEPCNQCAAVDWGISDEGRFYCRSCHNVIERTREVVDMSFTSNSNRISRIGNKSRIRKSERGYIWMLCEGFQFILQNQADALLRLGVAPQFKDDVLCQMWRLYLQKSQQGYTRNPIRNLRFRGAALDSDTDMDSAAESVLSDNFTDSGSVLCSSAGSNAESSSDWLGSDYSSTGTSASWKRSRSLMTMKKTLALIHLALVWSREALTLSDLLRLVKEGHVPYVTAYEDLPEEMKLCGPDALLFHVESIPSHRSVHKEAQVLVQFLQLPAFPPIIPEALLHPAPLSLRYLTDANLPDELHRWVCVLMDRAGMADQKRHTLDGGLRPVLPRYDLQAAALIIVTIKVMFGLDDHTEWDLSNKADSHDDKADMFSFRKWYKLVQAALVEAQQRRDQDTARKQWKGKKLFFVDKRDRLIVTKRRRISENVQMCLKRLSSCPVAVHYGGASSFQFCWGDENGSDGPSLHHTKLDGVISLSNGFMTPLNLNYWHPPLRPCNPRTCASHYPSMEPTLPRSFVWLLQLFSFMLDVEAWYLFDEVLEMERRVFGIKTPQIGQQVETRKWLRTEKTNATQTGDPVKKPRTPRKGRNGINI</sequence>
<name>A0A087YCY1_POEFO</name>
<evidence type="ECO:0000256" key="3">
    <source>
        <dbReference type="ARBA" id="ARBA00018994"/>
    </source>
</evidence>
<reference evidence="17" key="1">
    <citation type="submission" date="2013-10" db="EMBL/GenBank/DDBJ databases">
        <authorList>
            <person name="Schartl M."/>
            <person name="Warren W."/>
        </authorList>
    </citation>
    <scope>NUCLEOTIDE SEQUENCE [LARGE SCALE GENOMIC DNA]</scope>
    <source>
        <strain evidence="17">female</strain>
    </source>
</reference>
<feature type="compositionally biased region" description="Low complexity" evidence="12">
    <location>
        <begin position="165"/>
        <end position="181"/>
    </location>
</feature>
<dbReference type="GeneID" id="103146798"/>
<evidence type="ECO:0000256" key="8">
    <source>
        <dbReference type="ARBA" id="ARBA00023125"/>
    </source>
</evidence>
<dbReference type="GeneTree" id="ENSGT00440000033827"/>
<dbReference type="Proteomes" id="UP000028760">
    <property type="component" value="Unassembled WGS sequence"/>
</dbReference>
<dbReference type="InterPro" id="IPR033599">
    <property type="entry name" value="TAF1B/Rrn7"/>
</dbReference>
<evidence type="ECO:0000259" key="15">
    <source>
        <dbReference type="Pfam" id="PF20645"/>
    </source>
</evidence>
<reference evidence="16" key="2">
    <citation type="submission" date="2025-08" db="UniProtKB">
        <authorList>
            <consortium name="Ensembl"/>
        </authorList>
    </citation>
    <scope>IDENTIFICATION</scope>
</reference>
<dbReference type="Pfam" id="PF20644">
    <property type="entry name" value="Rrn7_cyclin_N"/>
    <property type="match status" value="1"/>
</dbReference>
<feature type="domain" description="Rrn7/TAF1B N-terminal cyclin" evidence="14">
    <location>
        <begin position="80"/>
        <end position="239"/>
    </location>
</feature>
<evidence type="ECO:0000256" key="1">
    <source>
        <dbReference type="ARBA" id="ARBA00004604"/>
    </source>
</evidence>
<dbReference type="RefSeq" id="XP_007564906.1">
    <property type="nucleotide sequence ID" value="XM_007564844.2"/>
</dbReference>
<dbReference type="OMA" id="SFRFCWG"/>
<gene>
    <name evidence="16" type="primary">TAF1B</name>
</gene>
<dbReference type="GO" id="GO:0070860">
    <property type="term" value="C:RNA polymerase I core factor complex"/>
    <property type="evidence" value="ECO:0007669"/>
    <property type="project" value="InterPro"/>
</dbReference>
<evidence type="ECO:0000256" key="11">
    <source>
        <dbReference type="ARBA" id="ARBA00032500"/>
    </source>
</evidence>
<evidence type="ECO:0000256" key="9">
    <source>
        <dbReference type="ARBA" id="ARBA00023163"/>
    </source>
</evidence>
<evidence type="ECO:0000256" key="12">
    <source>
        <dbReference type="SAM" id="MobiDB-lite"/>
    </source>
</evidence>
<dbReference type="Pfam" id="PF11781">
    <property type="entry name" value="Zn_ribbon_RRN7"/>
    <property type="match status" value="1"/>
</dbReference>
<evidence type="ECO:0000259" key="14">
    <source>
        <dbReference type="Pfam" id="PF20644"/>
    </source>
</evidence>
<dbReference type="InterPro" id="IPR048538">
    <property type="entry name" value="Rrn7_cyclin_C"/>
</dbReference>
<organism evidence="16 17">
    <name type="scientific">Poecilia formosa</name>
    <name type="common">Amazon molly</name>
    <name type="synonym">Limia formosa</name>
    <dbReference type="NCBI Taxonomy" id="48698"/>
    <lineage>
        <taxon>Eukaryota</taxon>
        <taxon>Metazoa</taxon>
        <taxon>Chordata</taxon>
        <taxon>Craniata</taxon>
        <taxon>Vertebrata</taxon>
        <taxon>Euteleostomi</taxon>
        <taxon>Actinopterygii</taxon>
        <taxon>Neopterygii</taxon>
        <taxon>Teleostei</taxon>
        <taxon>Neoteleostei</taxon>
        <taxon>Acanthomorphata</taxon>
        <taxon>Ovalentaria</taxon>
        <taxon>Atherinomorphae</taxon>
        <taxon>Cyprinodontiformes</taxon>
        <taxon>Poeciliidae</taxon>
        <taxon>Poeciliinae</taxon>
        <taxon>Poecilia</taxon>
    </lineage>
</organism>
<keyword evidence="17" id="KW-1185">Reference proteome</keyword>
<dbReference type="KEGG" id="pfor:103146798"/>
<comment type="similarity">
    <text evidence="2">Belongs to the RRN7/TAF1B family.</text>
</comment>
<dbReference type="OrthoDB" id="10069252at2759"/>
<dbReference type="InterPro" id="IPR048540">
    <property type="entry name" value="Rrn7_cyclin_N"/>
</dbReference>
<dbReference type="GO" id="GO:0008270">
    <property type="term" value="F:zinc ion binding"/>
    <property type="evidence" value="ECO:0007669"/>
    <property type="project" value="UniProtKB-KW"/>
</dbReference>
<keyword evidence="9" id="KW-0804">Transcription</keyword>
<evidence type="ECO:0000313" key="16">
    <source>
        <dbReference type="Ensembl" id="ENSPFOP00000015884.2"/>
    </source>
</evidence>
<keyword evidence="4" id="KW-0479">Metal-binding</keyword>
<evidence type="ECO:0000256" key="6">
    <source>
        <dbReference type="ARBA" id="ARBA00022833"/>
    </source>
</evidence>
<evidence type="ECO:0000256" key="2">
    <source>
        <dbReference type="ARBA" id="ARBA00006899"/>
    </source>
</evidence>
<reference evidence="16" key="3">
    <citation type="submission" date="2025-09" db="UniProtKB">
        <authorList>
            <consortium name="Ensembl"/>
        </authorList>
    </citation>
    <scope>IDENTIFICATION</scope>
</reference>
<feature type="region of interest" description="Disordered" evidence="12">
    <location>
        <begin position="566"/>
        <end position="598"/>
    </location>
</feature>
<feature type="compositionally biased region" description="Basic residues" evidence="12">
    <location>
        <begin position="585"/>
        <end position="598"/>
    </location>
</feature>
<dbReference type="eggNOG" id="ENOG502QVGU">
    <property type="taxonomic scope" value="Eukaryota"/>
</dbReference>
<dbReference type="InterPro" id="IPR021752">
    <property type="entry name" value="TF_Rrn7_Zf"/>
</dbReference>
<keyword evidence="10" id="KW-0539">Nucleus</keyword>
<evidence type="ECO:0000256" key="7">
    <source>
        <dbReference type="ARBA" id="ARBA00023015"/>
    </source>
</evidence>